<gene>
    <name evidence="1" type="ORF">Syun_006954</name>
</gene>
<comment type="caution">
    <text evidence="1">The sequence shown here is derived from an EMBL/GenBank/DDBJ whole genome shotgun (WGS) entry which is preliminary data.</text>
</comment>
<accession>A0AAP0PY58</accession>
<evidence type="ECO:0000313" key="2">
    <source>
        <dbReference type="Proteomes" id="UP001420932"/>
    </source>
</evidence>
<dbReference type="AlphaFoldDB" id="A0AAP0PY58"/>
<organism evidence="1 2">
    <name type="scientific">Stephania yunnanensis</name>
    <dbReference type="NCBI Taxonomy" id="152371"/>
    <lineage>
        <taxon>Eukaryota</taxon>
        <taxon>Viridiplantae</taxon>
        <taxon>Streptophyta</taxon>
        <taxon>Embryophyta</taxon>
        <taxon>Tracheophyta</taxon>
        <taxon>Spermatophyta</taxon>
        <taxon>Magnoliopsida</taxon>
        <taxon>Ranunculales</taxon>
        <taxon>Menispermaceae</taxon>
        <taxon>Menispermoideae</taxon>
        <taxon>Cissampelideae</taxon>
        <taxon>Stephania</taxon>
    </lineage>
</organism>
<dbReference type="EMBL" id="JBBNAF010000003">
    <property type="protein sequence ID" value="KAK9160613.1"/>
    <property type="molecule type" value="Genomic_DNA"/>
</dbReference>
<reference evidence="1 2" key="1">
    <citation type="submission" date="2024-01" db="EMBL/GenBank/DDBJ databases">
        <title>Genome assemblies of Stephania.</title>
        <authorList>
            <person name="Yang L."/>
        </authorList>
    </citation>
    <scope>NUCLEOTIDE SEQUENCE [LARGE SCALE GENOMIC DNA]</scope>
    <source>
        <strain evidence="1">YNDBR</strain>
        <tissue evidence="1">Leaf</tissue>
    </source>
</reference>
<protein>
    <submittedName>
        <fullName evidence="1">Uncharacterized protein</fullName>
    </submittedName>
</protein>
<keyword evidence="2" id="KW-1185">Reference proteome</keyword>
<proteinExistence type="predicted"/>
<dbReference type="Proteomes" id="UP001420932">
    <property type="component" value="Unassembled WGS sequence"/>
</dbReference>
<name>A0AAP0PY58_9MAGN</name>
<evidence type="ECO:0000313" key="1">
    <source>
        <dbReference type="EMBL" id="KAK9160613.1"/>
    </source>
</evidence>
<sequence length="113" mass="12504">MAPLLPISIAPNEVTPLSTKTAASILHFTSRLVVFSISKVLLLVDVPVPTEMDIEPSSMPLSEIWPRRQFIGKVVHVFSIRHNSGYSKYSMPPSLQLLQLPLCVGKKDSLHTL</sequence>